<dbReference type="GO" id="GO:0004553">
    <property type="term" value="F:hydrolase activity, hydrolyzing O-glycosyl compounds"/>
    <property type="evidence" value="ECO:0007669"/>
    <property type="project" value="InterPro"/>
</dbReference>
<comment type="similarity">
    <text evidence="1 2">Belongs to the glycosyl hydrolase 31 family.</text>
</comment>
<dbReference type="Gene3D" id="3.20.20.80">
    <property type="entry name" value="Glycosidases"/>
    <property type="match status" value="1"/>
</dbReference>
<evidence type="ECO:0000256" key="1">
    <source>
        <dbReference type="ARBA" id="ARBA00007806"/>
    </source>
</evidence>
<evidence type="ECO:0000313" key="6">
    <source>
        <dbReference type="Proteomes" id="UP000317257"/>
    </source>
</evidence>
<organism evidence="5 6">
    <name type="scientific">Metarhizium rileyi (strain RCEF 4871)</name>
    <name type="common">Nomuraea rileyi</name>
    <dbReference type="NCBI Taxonomy" id="1649241"/>
    <lineage>
        <taxon>Eukaryota</taxon>
        <taxon>Fungi</taxon>
        <taxon>Dikarya</taxon>
        <taxon>Ascomycota</taxon>
        <taxon>Pezizomycotina</taxon>
        <taxon>Sordariomycetes</taxon>
        <taxon>Hypocreomycetidae</taxon>
        <taxon>Hypocreales</taxon>
        <taxon>Clavicipitaceae</taxon>
        <taxon>Metarhizium</taxon>
    </lineage>
</organism>
<reference evidence="6" key="1">
    <citation type="submission" date="2018-12" db="EMBL/GenBank/DDBJ databases">
        <title>The complete genome of Metarhizium rileyi, a key fungal pathogen of Lepidoptera.</title>
        <authorList>
            <person name="Binneck E."/>
            <person name="Lastra C.C.L."/>
            <person name="Sosa-Gomez D.R."/>
        </authorList>
    </citation>
    <scope>NUCLEOTIDE SEQUENCE [LARGE SCALE GENOMIC DNA]</scope>
    <source>
        <strain evidence="6">Cep018-CH2</strain>
    </source>
</reference>
<dbReference type="Pfam" id="PF21365">
    <property type="entry name" value="Glyco_hydro_31_3rd"/>
    <property type="match status" value="1"/>
</dbReference>
<dbReference type="CDD" id="cd06595">
    <property type="entry name" value="GH31_u1"/>
    <property type="match status" value="1"/>
</dbReference>
<name>A0A5C6GC85_METRR</name>
<dbReference type="InterPro" id="IPR013780">
    <property type="entry name" value="Glyco_hydro_b"/>
</dbReference>
<dbReference type="InterPro" id="IPR051816">
    <property type="entry name" value="Glycosyl_Hydrolase_31"/>
</dbReference>
<feature type="domain" description="Glycoside hydrolase family 31 TIM barrel" evidence="3">
    <location>
        <begin position="194"/>
        <end position="498"/>
    </location>
</feature>
<dbReference type="PANTHER" id="PTHR43863:SF2">
    <property type="entry name" value="MALTASE-GLUCOAMYLASE"/>
    <property type="match status" value="1"/>
</dbReference>
<keyword evidence="2" id="KW-0378">Hydrolase</keyword>
<dbReference type="Pfam" id="PF01055">
    <property type="entry name" value="Glyco_hydro_31_2nd"/>
    <property type="match status" value="1"/>
</dbReference>
<accession>A0A5C6GC85</accession>
<dbReference type="EMBL" id="SBHS01000017">
    <property type="protein sequence ID" value="TWU73513.1"/>
    <property type="molecule type" value="Genomic_DNA"/>
</dbReference>
<dbReference type="AlphaFoldDB" id="A0A5C6GC85"/>
<protein>
    <recommendedName>
        <fullName evidence="7">Glycoside hydrolase, family 31</fullName>
    </recommendedName>
</protein>
<evidence type="ECO:0000259" key="3">
    <source>
        <dbReference type="Pfam" id="PF01055"/>
    </source>
</evidence>
<dbReference type="GO" id="GO:0005975">
    <property type="term" value="P:carbohydrate metabolic process"/>
    <property type="evidence" value="ECO:0007669"/>
    <property type="project" value="InterPro"/>
</dbReference>
<proteinExistence type="inferred from homology"/>
<dbReference type="InterPro" id="IPR048395">
    <property type="entry name" value="Glyco_hydro_31_C"/>
</dbReference>
<evidence type="ECO:0008006" key="7">
    <source>
        <dbReference type="Google" id="ProtNLM"/>
    </source>
</evidence>
<feature type="domain" description="Glycosyl hydrolase family 31 C-terminal" evidence="4">
    <location>
        <begin position="506"/>
        <end position="596"/>
    </location>
</feature>
<keyword evidence="2" id="KW-0326">Glycosidase</keyword>
<sequence>MDQYLFPCDPIANPAAVVSGPNYRFTLLSEIVFRYEWAEDGIFEDRASAFAINRNFAPPKFTVNETIEHIELVARNFHITYDKKPFSRSGFIVGFPSKVTLWGADWRYGETAKDNLGGTARTLDEVNGRCDMGDGILSRSGFATVDDSDTMLFDGQGFVAPRRTGHRIDGYMFAYGHDYKGAMKAFYDISGHQPILPRWALGNWWSRYHPYSADEYINLMEVFRARSVPLSVAVVDMDWHQVKGDHIPHAGWTGYSWNKELFPDPAGFGQALHDRGLKITLNDHPHGGIHHHEDLYEAMAAALGHDTSKKAPILFNPTDPKFMDAFFRVLHSSIEKEACDFWWIDWQQGPISRVPGLDPLWLLNHFHFRDHVNKNGQGRGIIFSRYAGPGSHRYPVGFSGDSIRSWDSLRFQPEFTATASNIGYGWWSHDIGGHMGGIRDDEMATRWVQYGVFSPIFRLHSSNSQWTSKEPWNFRVEHCKVMEYFMRLRHRLVPYLHTVNLLGGPEPVARPLYWEYPAHEEAYEKPNEYFFGPYLIVAPIVEPRNPNTNLASVNVWVPPGRHVDIFTGAVYDGDQEIRMYRTIETIPVLAPEGSILPLGELNPPNGCVNPTYFEVLTILGKDGQFTILEDPNDDYETEGSRMKGDWTEYRKITLDYKQSEGHLRISKSTKTWMLRFPSVTIIPHGLEVRMGGVVIASPSVYVETRSDPRDSTADPEVPGLVVHIPRPENGEVDVEITLGPDPQLGVLDRASLLTNWLLDFQMEFAAKDRMLAAVEGKKPLSSKIGRLMSLGLGMEYIGPVVELLTADSR</sequence>
<dbReference type="InterPro" id="IPR000322">
    <property type="entry name" value="Glyco_hydro_31_TIM"/>
</dbReference>
<gene>
    <name evidence="5" type="ORF">ED733_002419</name>
</gene>
<evidence type="ECO:0000259" key="4">
    <source>
        <dbReference type="Pfam" id="PF21365"/>
    </source>
</evidence>
<comment type="caution">
    <text evidence="5">The sequence shown here is derived from an EMBL/GenBank/DDBJ whole genome shotgun (WGS) entry which is preliminary data.</text>
</comment>
<dbReference type="PANTHER" id="PTHR43863">
    <property type="entry name" value="HYDROLASE, PUTATIVE (AFU_ORTHOLOGUE AFUA_1G03140)-RELATED"/>
    <property type="match status" value="1"/>
</dbReference>
<dbReference type="Proteomes" id="UP000317257">
    <property type="component" value="Unassembled WGS sequence"/>
</dbReference>
<dbReference type="InterPro" id="IPR017853">
    <property type="entry name" value="GH"/>
</dbReference>
<dbReference type="SUPFAM" id="SSF51011">
    <property type="entry name" value="Glycosyl hydrolase domain"/>
    <property type="match status" value="1"/>
</dbReference>
<evidence type="ECO:0000256" key="2">
    <source>
        <dbReference type="RuleBase" id="RU361185"/>
    </source>
</evidence>
<dbReference type="Gene3D" id="2.60.40.1180">
    <property type="entry name" value="Golgi alpha-mannosidase II"/>
    <property type="match status" value="2"/>
</dbReference>
<dbReference type="SUPFAM" id="SSF51445">
    <property type="entry name" value="(Trans)glycosidases"/>
    <property type="match status" value="1"/>
</dbReference>
<evidence type="ECO:0000313" key="5">
    <source>
        <dbReference type="EMBL" id="TWU73513.1"/>
    </source>
</evidence>